<feature type="transmembrane region" description="Helical" evidence="5">
    <location>
        <begin position="42"/>
        <end position="64"/>
    </location>
</feature>
<feature type="transmembrane region" description="Helical" evidence="5">
    <location>
        <begin position="426"/>
        <end position="443"/>
    </location>
</feature>
<name>A0A926Y2Y5_9BACT</name>
<feature type="transmembrane region" description="Helical" evidence="5">
    <location>
        <begin position="85"/>
        <end position="107"/>
    </location>
</feature>
<keyword evidence="3 5" id="KW-1133">Transmembrane helix</keyword>
<evidence type="ECO:0000313" key="7">
    <source>
        <dbReference type="Proteomes" id="UP000598820"/>
    </source>
</evidence>
<feature type="transmembrane region" description="Helical" evidence="5">
    <location>
        <begin position="234"/>
        <end position="260"/>
    </location>
</feature>
<dbReference type="InterPro" id="IPR050598">
    <property type="entry name" value="AminoAcid_Transporter"/>
</dbReference>
<dbReference type="PANTHER" id="PTHR11785:SF512">
    <property type="entry name" value="SOBREMESA, ISOFORM B"/>
    <property type="match status" value="1"/>
</dbReference>
<keyword evidence="4 5" id="KW-0472">Membrane</keyword>
<evidence type="ECO:0000256" key="4">
    <source>
        <dbReference type="ARBA" id="ARBA00023136"/>
    </source>
</evidence>
<feature type="transmembrane region" description="Helical" evidence="5">
    <location>
        <begin position="127"/>
        <end position="146"/>
    </location>
</feature>
<evidence type="ECO:0000313" key="6">
    <source>
        <dbReference type="EMBL" id="MBD2703502.1"/>
    </source>
</evidence>
<evidence type="ECO:0000256" key="2">
    <source>
        <dbReference type="ARBA" id="ARBA00022692"/>
    </source>
</evidence>
<dbReference type="GO" id="GO:0015179">
    <property type="term" value="F:L-amino acid transmembrane transporter activity"/>
    <property type="evidence" value="ECO:0007669"/>
    <property type="project" value="TreeGrafter"/>
</dbReference>
<evidence type="ECO:0000256" key="3">
    <source>
        <dbReference type="ARBA" id="ARBA00022989"/>
    </source>
</evidence>
<dbReference type="GO" id="GO:0016020">
    <property type="term" value="C:membrane"/>
    <property type="evidence" value="ECO:0007669"/>
    <property type="project" value="UniProtKB-SubCell"/>
</dbReference>
<gene>
    <name evidence="6" type="ORF">IC229_22850</name>
</gene>
<accession>A0A926Y2Y5</accession>
<dbReference type="RefSeq" id="WP_190889349.1">
    <property type="nucleotide sequence ID" value="NZ_JACWZY010000022.1"/>
</dbReference>
<dbReference type="Pfam" id="PF13520">
    <property type="entry name" value="AA_permease_2"/>
    <property type="match status" value="1"/>
</dbReference>
<proteinExistence type="predicted"/>
<organism evidence="6 7">
    <name type="scientific">Spirosoma profusum</name>
    <dbReference type="NCBI Taxonomy" id="2771354"/>
    <lineage>
        <taxon>Bacteria</taxon>
        <taxon>Pseudomonadati</taxon>
        <taxon>Bacteroidota</taxon>
        <taxon>Cytophagia</taxon>
        <taxon>Cytophagales</taxon>
        <taxon>Cytophagaceae</taxon>
        <taxon>Spirosoma</taxon>
    </lineage>
</organism>
<dbReference type="Proteomes" id="UP000598820">
    <property type="component" value="Unassembled WGS sequence"/>
</dbReference>
<dbReference type="EMBL" id="JACWZY010000022">
    <property type="protein sequence ID" value="MBD2703502.1"/>
    <property type="molecule type" value="Genomic_DNA"/>
</dbReference>
<protein>
    <submittedName>
        <fullName evidence="6">Amino acid permease</fullName>
    </submittedName>
</protein>
<evidence type="ECO:0000256" key="5">
    <source>
        <dbReference type="SAM" id="Phobius"/>
    </source>
</evidence>
<keyword evidence="7" id="KW-1185">Reference proteome</keyword>
<comment type="subcellular location">
    <subcellularLocation>
        <location evidence="1">Membrane</location>
        <topology evidence="1">Multi-pass membrane protein</topology>
    </subcellularLocation>
</comment>
<dbReference type="Gene3D" id="1.20.1740.10">
    <property type="entry name" value="Amino acid/polyamine transporter I"/>
    <property type="match status" value="1"/>
</dbReference>
<feature type="transmembrane region" description="Helical" evidence="5">
    <location>
        <begin position="365"/>
        <end position="386"/>
    </location>
</feature>
<comment type="caution">
    <text evidence="6">The sequence shown here is derived from an EMBL/GenBank/DDBJ whole genome shotgun (WGS) entry which is preliminary data.</text>
</comment>
<feature type="transmembrane region" description="Helical" evidence="5">
    <location>
        <begin position="12"/>
        <end position="30"/>
    </location>
</feature>
<feature type="transmembrane region" description="Helical" evidence="5">
    <location>
        <begin position="398"/>
        <end position="420"/>
    </location>
</feature>
<dbReference type="InterPro" id="IPR002293">
    <property type="entry name" value="AA/rel_permease1"/>
</dbReference>
<dbReference type="AlphaFoldDB" id="A0A926Y2Y5"/>
<feature type="transmembrane region" description="Helical" evidence="5">
    <location>
        <begin position="280"/>
        <end position="301"/>
    </location>
</feature>
<feature type="transmembrane region" description="Helical" evidence="5">
    <location>
        <begin position="158"/>
        <end position="176"/>
    </location>
</feature>
<reference evidence="6" key="1">
    <citation type="submission" date="2020-09" db="EMBL/GenBank/DDBJ databases">
        <authorList>
            <person name="Kim M.K."/>
        </authorList>
    </citation>
    <scope>NUCLEOTIDE SEQUENCE</scope>
    <source>
        <strain evidence="6">BT702</strain>
    </source>
</reference>
<dbReference type="PANTHER" id="PTHR11785">
    <property type="entry name" value="AMINO ACID TRANSPORTER"/>
    <property type="match status" value="1"/>
</dbReference>
<sequence length="464" mass="49732">MAHLSRALDTRSAILLVVSGIIGSGVFKKVAPMAAELGSPLLVVGCWVVAGIVSLTGALTYAEMAGMFPQSGGEYVYFKKVYGKLFAFLYGWGAFAVMRTATIAALAHIFGQSLLALIDVPGESAELIVKVIATLLILFLSSLNYWGITFAEGFSRALIYIVFVAVAVIAWLGFSAESGSLSNLTHSVPPIGTNERSSLLGSLVIASLGAFWGYEGWNQIGYIGEEIKQPQRNLPIALSIGTSIVVGIYVLLNVVYVYVTPIDGLIQLAGMPGKIAAVDVIRQAAGWAGATFISVLILITTSNSTNASILMPARLFYAMARDGLFFKAAAVIHPRHKTPSVAIMLQSGWSIVLVWSGSFDQLTDMLVFASFIFYGATAVGVILLRIKQPDLLRPYRVIGYPLIPAFFACFCALLVGMTLINQPREALTGLALIATGLPFYWFWRKNSIDATSDAESSETHSTTG</sequence>
<evidence type="ECO:0000256" key="1">
    <source>
        <dbReference type="ARBA" id="ARBA00004141"/>
    </source>
</evidence>
<keyword evidence="2 5" id="KW-0812">Transmembrane</keyword>
<dbReference type="PIRSF" id="PIRSF006060">
    <property type="entry name" value="AA_transporter"/>
    <property type="match status" value="1"/>
</dbReference>